<dbReference type="EC" id="2.8.2.-" evidence="3"/>
<evidence type="ECO:0000313" key="6">
    <source>
        <dbReference type="Ensembl" id="ENSECRP00000023196.1"/>
    </source>
</evidence>
<comment type="similarity">
    <text evidence="1 3">Belongs to the sulfotransferase 1 family.</text>
</comment>
<evidence type="ECO:0000256" key="1">
    <source>
        <dbReference type="ARBA" id="ARBA00005771"/>
    </source>
</evidence>
<evidence type="ECO:0000313" key="7">
    <source>
        <dbReference type="Proteomes" id="UP000694620"/>
    </source>
</evidence>
<accession>A0A8C4SX70</accession>
<feature type="region of interest" description="Disordered" evidence="4">
    <location>
        <begin position="1"/>
        <end position="27"/>
    </location>
</feature>
<evidence type="ECO:0000256" key="2">
    <source>
        <dbReference type="ARBA" id="ARBA00022679"/>
    </source>
</evidence>
<feature type="domain" description="Sulfotransferase" evidence="5">
    <location>
        <begin position="169"/>
        <end position="268"/>
    </location>
</feature>
<sequence length="276" mass="32334">MSFVFPLRHNRSTSRAQRQGHQDTGEDCRIPGSLLKVERQTLYEVNGVPMIRRFFEYTEKIRNFEAKPDDVLVATYPKANTTWMIKIVDCILSGGITDKIRNQSTHSHPDETSDTTIKDNEAWPMDILDATLSPRLVKTHLLVKLVPPSFWENNCRIIYIARNAKEVLVLYVFYEDIVQDPQRVIERVSHFLGRTFRRTAIDEIVKHTALSNMKDNPMTNFSNLPWFNLKVSPFMRKGKVGDWKNHFTFTVAQNERFEKEYRRHMAKTSLHFTDDL</sequence>
<keyword evidence="7" id="KW-1185">Reference proteome</keyword>
<reference evidence="6" key="2">
    <citation type="submission" date="2025-08" db="UniProtKB">
        <authorList>
            <consortium name="Ensembl"/>
        </authorList>
    </citation>
    <scope>IDENTIFICATION</scope>
</reference>
<dbReference type="Ensembl" id="ENSECRT00000023699.1">
    <property type="protein sequence ID" value="ENSECRP00000023196.1"/>
    <property type="gene ID" value="ENSECRG00000014968.1"/>
</dbReference>
<dbReference type="InterPro" id="IPR027417">
    <property type="entry name" value="P-loop_NTPase"/>
</dbReference>
<evidence type="ECO:0000256" key="4">
    <source>
        <dbReference type="SAM" id="MobiDB-lite"/>
    </source>
</evidence>
<proteinExistence type="inferred from homology"/>
<protein>
    <recommendedName>
        <fullName evidence="3">Sulfotransferase</fullName>
        <ecNumber evidence="3">2.8.2.-</ecNumber>
    </recommendedName>
</protein>
<reference evidence="6" key="3">
    <citation type="submission" date="2025-09" db="UniProtKB">
        <authorList>
            <consortium name="Ensembl"/>
        </authorList>
    </citation>
    <scope>IDENTIFICATION</scope>
</reference>
<dbReference type="Gene3D" id="3.40.50.300">
    <property type="entry name" value="P-loop containing nucleotide triphosphate hydrolases"/>
    <property type="match status" value="2"/>
</dbReference>
<evidence type="ECO:0000256" key="3">
    <source>
        <dbReference type="RuleBase" id="RU361155"/>
    </source>
</evidence>
<dbReference type="Pfam" id="PF00685">
    <property type="entry name" value="Sulfotransfer_1"/>
    <property type="match status" value="1"/>
</dbReference>
<dbReference type="AlphaFoldDB" id="A0A8C4SX70"/>
<dbReference type="PANTHER" id="PTHR11783">
    <property type="entry name" value="SULFOTRANSFERASE SULT"/>
    <property type="match status" value="1"/>
</dbReference>
<evidence type="ECO:0000259" key="5">
    <source>
        <dbReference type="Pfam" id="PF00685"/>
    </source>
</evidence>
<dbReference type="GeneTree" id="ENSGT00940000163342"/>
<dbReference type="SUPFAM" id="SSF52540">
    <property type="entry name" value="P-loop containing nucleoside triphosphate hydrolases"/>
    <property type="match status" value="1"/>
</dbReference>
<keyword evidence="2 3" id="KW-0808">Transferase</keyword>
<name>A0A8C4SX70_ERPCA</name>
<dbReference type="GO" id="GO:0008146">
    <property type="term" value="F:sulfotransferase activity"/>
    <property type="evidence" value="ECO:0007669"/>
    <property type="project" value="InterPro"/>
</dbReference>
<reference evidence="6" key="1">
    <citation type="submission" date="2021-06" db="EMBL/GenBank/DDBJ databases">
        <authorList>
            <consortium name="Wellcome Sanger Institute Data Sharing"/>
        </authorList>
    </citation>
    <scope>NUCLEOTIDE SEQUENCE [LARGE SCALE GENOMIC DNA]</scope>
</reference>
<dbReference type="InterPro" id="IPR000863">
    <property type="entry name" value="Sulfotransferase_dom"/>
</dbReference>
<organism evidence="6 7">
    <name type="scientific">Erpetoichthys calabaricus</name>
    <name type="common">Rope fish</name>
    <name type="synonym">Calamoichthys calabaricus</name>
    <dbReference type="NCBI Taxonomy" id="27687"/>
    <lineage>
        <taxon>Eukaryota</taxon>
        <taxon>Metazoa</taxon>
        <taxon>Chordata</taxon>
        <taxon>Craniata</taxon>
        <taxon>Vertebrata</taxon>
        <taxon>Euteleostomi</taxon>
        <taxon>Actinopterygii</taxon>
        <taxon>Polypteriformes</taxon>
        <taxon>Polypteridae</taxon>
        <taxon>Erpetoichthys</taxon>
    </lineage>
</organism>
<dbReference type="Proteomes" id="UP000694620">
    <property type="component" value="Chromosome 12"/>
</dbReference>